<gene>
    <name evidence="1" type="ORF">GCM10007103_32050</name>
</gene>
<keyword evidence="2" id="KW-1185">Reference proteome</keyword>
<dbReference type="AlphaFoldDB" id="A0A918SL55"/>
<organism evidence="1 2">
    <name type="scientific">Salinimicrobium marinum</name>
    <dbReference type="NCBI Taxonomy" id="680283"/>
    <lineage>
        <taxon>Bacteria</taxon>
        <taxon>Pseudomonadati</taxon>
        <taxon>Bacteroidota</taxon>
        <taxon>Flavobacteriia</taxon>
        <taxon>Flavobacteriales</taxon>
        <taxon>Flavobacteriaceae</taxon>
        <taxon>Salinimicrobium</taxon>
    </lineage>
</organism>
<name>A0A918SL55_9FLAO</name>
<reference evidence="1" key="1">
    <citation type="journal article" date="2014" name="Int. J. Syst. Evol. Microbiol.">
        <title>Complete genome sequence of Corynebacterium casei LMG S-19264T (=DSM 44701T), isolated from a smear-ripened cheese.</title>
        <authorList>
            <consortium name="US DOE Joint Genome Institute (JGI-PGF)"/>
            <person name="Walter F."/>
            <person name="Albersmeier A."/>
            <person name="Kalinowski J."/>
            <person name="Ruckert C."/>
        </authorList>
    </citation>
    <scope>NUCLEOTIDE SEQUENCE</scope>
    <source>
        <strain evidence="1">KCTC 12719</strain>
    </source>
</reference>
<protein>
    <submittedName>
        <fullName evidence="1">Uncharacterized protein</fullName>
    </submittedName>
</protein>
<sequence length="258" mass="30058">MLNENHWHPKHRKFALQLLKSLKNAGYSHLALALYKNQDSVINNQRDYPTFSSGYNTRESFFAHLIRKAKDLEFIIHGHENYDNTINRKLGQAKNFEKILSEDLTAKLFVYASLDHIVEEPTSQEKGMAAYLKELLPIDPLTLNQVDLVSDIDHEDHEMVLVPYHLIKVDKKFKKKVDFFLLNNLEVHFKGIYPETKRISIHLPFELSQKNSSKEFLVSVYNEDKFSIYKSRSVPILSTIEFGSNNSIELMLPEGKRH</sequence>
<comment type="caution">
    <text evidence="1">The sequence shown here is derived from an EMBL/GenBank/DDBJ whole genome shotgun (WGS) entry which is preliminary data.</text>
</comment>
<accession>A0A918SL55</accession>
<evidence type="ECO:0000313" key="2">
    <source>
        <dbReference type="Proteomes" id="UP000610456"/>
    </source>
</evidence>
<dbReference type="Proteomes" id="UP000610456">
    <property type="component" value="Unassembled WGS sequence"/>
</dbReference>
<reference evidence="1" key="2">
    <citation type="submission" date="2020-09" db="EMBL/GenBank/DDBJ databases">
        <authorList>
            <person name="Sun Q."/>
            <person name="Kim S."/>
        </authorList>
    </citation>
    <scope>NUCLEOTIDE SEQUENCE</scope>
    <source>
        <strain evidence="1">KCTC 12719</strain>
    </source>
</reference>
<proteinExistence type="predicted"/>
<evidence type="ECO:0000313" key="1">
    <source>
        <dbReference type="EMBL" id="GHA48687.1"/>
    </source>
</evidence>
<dbReference type="EMBL" id="BMXB01000019">
    <property type="protein sequence ID" value="GHA48687.1"/>
    <property type="molecule type" value="Genomic_DNA"/>
</dbReference>